<evidence type="ECO:0000256" key="2">
    <source>
        <dbReference type="ARBA" id="ARBA00022692"/>
    </source>
</evidence>
<evidence type="ECO:0000256" key="5">
    <source>
        <dbReference type="SAM" id="MobiDB-lite"/>
    </source>
</evidence>
<evidence type="ECO:0000256" key="4">
    <source>
        <dbReference type="ARBA" id="ARBA00023136"/>
    </source>
</evidence>
<dbReference type="Pfam" id="PF04479">
    <property type="entry name" value="RTA1"/>
    <property type="match status" value="2"/>
</dbReference>
<feature type="transmembrane region" description="Helical" evidence="6">
    <location>
        <begin position="155"/>
        <end position="175"/>
    </location>
</feature>
<comment type="caution">
    <text evidence="7">The sequence shown here is derived from an EMBL/GenBank/DDBJ whole genome shotgun (WGS) entry which is preliminary data.</text>
</comment>
<comment type="subcellular location">
    <subcellularLocation>
        <location evidence="1">Membrane</location>
        <topology evidence="1">Multi-pass membrane protein</topology>
    </subcellularLocation>
</comment>
<protein>
    <submittedName>
        <fullName evidence="7">Efflux pump himE</fullName>
    </submittedName>
</protein>
<dbReference type="EMBL" id="JABCIY010000235">
    <property type="protein sequence ID" value="KAF7187130.1"/>
    <property type="molecule type" value="Genomic_DNA"/>
</dbReference>
<dbReference type="AlphaFoldDB" id="A0A8H6VHM8"/>
<feature type="region of interest" description="Disordered" evidence="5">
    <location>
        <begin position="227"/>
        <end position="252"/>
    </location>
</feature>
<feature type="transmembrane region" description="Helical" evidence="6">
    <location>
        <begin position="107"/>
        <end position="134"/>
    </location>
</feature>
<feature type="transmembrane region" description="Helical" evidence="6">
    <location>
        <begin position="195"/>
        <end position="219"/>
    </location>
</feature>
<organism evidence="7 8">
    <name type="scientific">Pseudocercospora fuligena</name>
    <dbReference type="NCBI Taxonomy" id="685502"/>
    <lineage>
        <taxon>Eukaryota</taxon>
        <taxon>Fungi</taxon>
        <taxon>Dikarya</taxon>
        <taxon>Ascomycota</taxon>
        <taxon>Pezizomycotina</taxon>
        <taxon>Dothideomycetes</taxon>
        <taxon>Dothideomycetidae</taxon>
        <taxon>Mycosphaerellales</taxon>
        <taxon>Mycosphaerellaceae</taxon>
        <taxon>Pseudocercospora</taxon>
    </lineage>
</organism>
<proteinExistence type="predicted"/>
<reference evidence="7" key="1">
    <citation type="submission" date="2020-04" db="EMBL/GenBank/DDBJ databases">
        <title>Draft genome resource of the tomato pathogen Pseudocercospora fuligena.</title>
        <authorList>
            <person name="Zaccaron A."/>
        </authorList>
    </citation>
    <scope>NUCLEOTIDE SEQUENCE</scope>
    <source>
        <strain evidence="7">PF001</strain>
    </source>
</reference>
<evidence type="ECO:0000256" key="1">
    <source>
        <dbReference type="ARBA" id="ARBA00004141"/>
    </source>
</evidence>
<evidence type="ECO:0000313" key="8">
    <source>
        <dbReference type="Proteomes" id="UP000660729"/>
    </source>
</evidence>
<keyword evidence="4 6" id="KW-0472">Membrane</keyword>
<evidence type="ECO:0000256" key="6">
    <source>
        <dbReference type="SAM" id="Phobius"/>
    </source>
</evidence>
<name>A0A8H6VHM8_9PEZI</name>
<keyword evidence="3 6" id="KW-1133">Transmembrane helix</keyword>
<dbReference type="InterPro" id="IPR007568">
    <property type="entry name" value="RTA1"/>
</dbReference>
<keyword evidence="2 6" id="KW-0812">Transmembrane</keyword>
<feature type="transmembrane region" description="Helical" evidence="6">
    <location>
        <begin position="21"/>
        <end position="41"/>
    </location>
</feature>
<dbReference type="GO" id="GO:0005886">
    <property type="term" value="C:plasma membrane"/>
    <property type="evidence" value="ECO:0007669"/>
    <property type="project" value="TreeGrafter"/>
</dbReference>
<evidence type="ECO:0000313" key="7">
    <source>
        <dbReference type="EMBL" id="KAF7187130.1"/>
    </source>
</evidence>
<gene>
    <name evidence="7" type="ORF">HII31_11511</name>
</gene>
<dbReference type="GO" id="GO:0000324">
    <property type="term" value="C:fungal-type vacuole"/>
    <property type="evidence" value="ECO:0007669"/>
    <property type="project" value="TreeGrafter"/>
</dbReference>
<evidence type="ECO:0000256" key="3">
    <source>
        <dbReference type="ARBA" id="ARBA00022989"/>
    </source>
</evidence>
<dbReference type="PANTHER" id="PTHR31465:SF8">
    <property type="entry name" value="DOMAIN PROTEIN, PUTATIVE (AFU_ORTHOLOGUE AFUA_6G14140)-RELATED"/>
    <property type="match status" value="1"/>
</dbReference>
<accession>A0A8H6VHM8</accession>
<dbReference type="OrthoDB" id="4521223at2759"/>
<feature type="compositionally biased region" description="Basic and acidic residues" evidence="5">
    <location>
        <begin position="227"/>
        <end position="238"/>
    </location>
</feature>
<feature type="transmembrane region" description="Helical" evidence="6">
    <location>
        <begin position="48"/>
        <end position="67"/>
    </location>
</feature>
<dbReference type="PANTHER" id="PTHR31465">
    <property type="entry name" value="PROTEIN RTA1-RELATED"/>
    <property type="match status" value="1"/>
</dbReference>
<sequence length="252" mass="27721">MSNVTPSCPVEATTYSYYPNLAGNSILLSIFALCTLSQLLLGLRFRIIAFSTVVFLGSLAECIGYGGRLIMHNNPWSDTGFKIQIVPIGGGVASAGEGETVNVGNDIMIAGIAFQVATMALCLLLALDFAFTLWRTQTLRSNHLGQYISTSMKAFRVYLICFCLAFLTIFIRCIYRLPEMAGGWGNPLMRNEKEFLILDGAMIAIATVLMTVAHPGIFFPAMRNKANKKEEREVKDVELSSPESMSERHLRG</sequence>
<keyword evidence="8" id="KW-1185">Reference proteome</keyword>
<dbReference type="Proteomes" id="UP000660729">
    <property type="component" value="Unassembled WGS sequence"/>
</dbReference>